<evidence type="ECO:0000313" key="1">
    <source>
        <dbReference type="EMBL" id="MCP2313652.1"/>
    </source>
</evidence>
<keyword evidence="2" id="KW-1185">Reference proteome</keyword>
<evidence type="ECO:0000313" key="2">
    <source>
        <dbReference type="Proteomes" id="UP001206483"/>
    </source>
</evidence>
<dbReference type="Proteomes" id="UP001206483">
    <property type="component" value="Unassembled WGS sequence"/>
</dbReference>
<gene>
    <name evidence="1" type="ORF">FHR36_006851</name>
</gene>
<sequence>MPEAEVAELLASGRVADGPSLAALSYYLGPHRLVKG</sequence>
<organism evidence="1 2">
    <name type="scientific">Kitasatospora paracochleata</name>
    <dbReference type="NCBI Taxonomy" id="58354"/>
    <lineage>
        <taxon>Bacteria</taxon>
        <taxon>Bacillati</taxon>
        <taxon>Actinomycetota</taxon>
        <taxon>Actinomycetes</taxon>
        <taxon>Kitasatosporales</taxon>
        <taxon>Streptomycetaceae</taxon>
        <taxon>Kitasatospora</taxon>
    </lineage>
</organism>
<comment type="caution">
    <text evidence="1">The sequence shown here is derived from an EMBL/GenBank/DDBJ whole genome shotgun (WGS) entry which is preliminary data.</text>
</comment>
<protein>
    <submittedName>
        <fullName evidence="1">Uncharacterized protein</fullName>
    </submittedName>
</protein>
<accession>A0ABT1J8A0</accession>
<reference evidence="1 2" key="1">
    <citation type="submission" date="2022-06" db="EMBL/GenBank/DDBJ databases">
        <title>Sequencing the genomes of 1000 actinobacteria strains.</title>
        <authorList>
            <person name="Klenk H.-P."/>
        </authorList>
    </citation>
    <scope>NUCLEOTIDE SEQUENCE [LARGE SCALE GENOMIC DNA]</scope>
    <source>
        <strain evidence="1 2">DSM 41656</strain>
    </source>
</reference>
<name>A0ABT1J8A0_9ACTN</name>
<dbReference type="EMBL" id="JAMZDX010000007">
    <property type="protein sequence ID" value="MCP2313652.1"/>
    <property type="molecule type" value="Genomic_DNA"/>
</dbReference>
<proteinExistence type="predicted"/>